<dbReference type="InterPro" id="IPR017932">
    <property type="entry name" value="GATase_2_dom"/>
</dbReference>
<comment type="pathway">
    <text evidence="6">Amino-acid biosynthesis.</text>
</comment>
<dbReference type="Gene3D" id="3.40.50.620">
    <property type="entry name" value="HUPs"/>
    <property type="match status" value="1"/>
</dbReference>
<protein>
    <recommendedName>
        <fullName evidence="8">Putative asparagine synthetase [glutamine-hydrolyzing]</fullName>
        <ecNumber evidence="8">6.3.5.4</ecNumber>
    </recommendedName>
</protein>
<evidence type="ECO:0000256" key="4">
    <source>
        <dbReference type="ARBA" id="ARBA00022840"/>
    </source>
</evidence>
<keyword evidence="5 9" id="KW-0061">Asparagine biosynthesis</keyword>
<keyword evidence="2 9" id="KW-0028">Amino-acid biosynthesis</keyword>
<comment type="catalytic activity">
    <reaction evidence="7 8">
        <text>L-aspartate + L-glutamine + ATP + H2O = L-asparagine + L-glutamate + AMP + diphosphate + H(+)</text>
        <dbReference type="Rhea" id="RHEA:12228"/>
        <dbReference type="ChEBI" id="CHEBI:15377"/>
        <dbReference type="ChEBI" id="CHEBI:15378"/>
        <dbReference type="ChEBI" id="CHEBI:29985"/>
        <dbReference type="ChEBI" id="CHEBI:29991"/>
        <dbReference type="ChEBI" id="CHEBI:30616"/>
        <dbReference type="ChEBI" id="CHEBI:33019"/>
        <dbReference type="ChEBI" id="CHEBI:58048"/>
        <dbReference type="ChEBI" id="CHEBI:58359"/>
        <dbReference type="ChEBI" id="CHEBI:456215"/>
        <dbReference type="EC" id="6.3.5.4"/>
    </reaction>
</comment>
<dbReference type="PIRSF" id="PIRSF001589">
    <property type="entry name" value="Asn_synthetase_glu-h"/>
    <property type="match status" value="1"/>
</dbReference>
<dbReference type="CDD" id="cd01991">
    <property type="entry name" value="Asn_synthase_B_C"/>
    <property type="match status" value="1"/>
</dbReference>
<dbReference type="GO" id="GO:0005829">
    <property type="term" value="C:cytosol"/>
    <property type="evidence" value="ECO:0007669"/>
    <property type="project" value="TreeGrafter"/>
</dbReference>
<evidence type="ECO:0000256" key="10">
    <source>
        <dbReference type="PIRSR" id="PIRSR001589-2"/>
    </source>
</evidence>
<organism evidence="12 14">
    <name type="scientific">Candidatus Iainarchaeum sp</name>
    <dbReference type="NCBI Taxonomy" id="3101447"/>
    <lineage>
        <taxon>Archaea</taxon>
        <taxon>Candidatus Iainarchaeota</taxon>
        <taxon>Candidatus Iainarchaeia</taxon>
        <taxon>Candidatus Iainarchaeales</taxon>
        <taxon>Candidatus Iainarchaeaceae</taxon>
        <taxon>Candidatus Iainarchaeum</taxon>
    </lineage>
</organism>
<dbReference type="InterPro" id="IPR001962">
    <property type="entry name" value="Asn_synthase"/>
</dbReference>
<sequence>MCSVLGLCSRQGQDVHPFLVDMLYATAHRGRDGFGVSVDGQTVSASQLKPLQARSLEGCLGLAHSRLGITGHGFQPIKGCDSGLSVAHNGELYNFEALNQGLSRHQFLSTSDSETLAHFLEEALRTQSPLQAVRSFMQVARGDYAVAFTYKGVLHAFRDCLGVKPLWFGSNAKFHALASEPIALKRLDITFPQPLLPGHLLSFSPDGFSSQPVFTLDDFRRLVPGTHSLAALRASFDDSIALRTRALKKAGVFFSGGVDSSLIAKAVNQHVNQTLLFTVGLKGAEDLGFARRLARDEGFDLVVREVQPRELNGYVLATLKALMFFDELQLQIGVPTYLAAEAARQANCKVVFSGQGSDEVFAGYSAYKDILAKSGFPAVEEEIWATLSNLWNRNLYRDDALTARHSLELRVPFLDTEFLRQAMAFPASEKIADSTDSIRKHPVRALAREFGLPEYVWKRPKKALQYGSGLGKEVGRLYRA</sequence>
<gene>
    <name evidence="12" type="ORF">HA252_05500</name>
    <name evidence="13" type="ORF">J4203_01510</name>
</gene>
<evidence type="ECO:0000256" key="7">
    <source>
        <dbReference type="ARBA" id="ARBA00048741"/>
    </source>
</evidence>
<keyword evidence="4 8" id="KW-0067">ATP-binding</keyword>
<dbReference type="CDD" id="cd00352">
    <property type="entry name" value="Gn_AT_II"/>
    <property type="match status" value="1"/>
</dbReference>
<keyword evidence="1" id="KW-0436">Ligase</keyword>
<dbReference type="SUPFAM" id="SSF56235">
    <property type="entry name" value="N-terminal nucleophile aminohydrolases (Ntn hydrolases)"/>
    <property type="match status" value="1"/>
</dbReference>
<dbReference type="Pfam" id="PF13537">
    <property type="entry name" value="GATase_7"/>
    <property type="match status" value="1"/>
</dbReference>
<dbReference type="PANTHER" id="PTHR11772:SF2">
    <property type="entry name" value="ASPARAGINE SYNTHETASE [GLUTAMINE-HYDROLYZING]"/>
    <property type="match status" value="1"/>
</dbReference>
<feature type="active site" description="For GATase activity" evidence="9">
    <location>
        <position position="2"/>
    </location>
</feature>
<evidence type="ECO:0000313" key="14">
    <source>
        <dbReference type="Proteomes" id="UP000564964"/>
    </source>
</evidence>
<dbReference type="EC" id="6.3.5.4" evidence="8"/>
<dbReference type="Proteomes" id="UP000564964">
    <property type="component" value="Unassembled WGS sequence"/>
</dbReference>
<feature type="binding site" evidence="10">
    <location>
        <position position="279"/>
    </location>
    <ligand>
        <name>ATP</name>
        <dbReference type="ChEBI" id="CHEBI:30616"/>
    </ligand>
</feature>
<evidence type="ECO:0000313" key="12">
    <source>
        <dbReference type="EMBL" id="HIH16834.1"/>
    </source>
</evidence>
<name>A0A7J4JHN5_9ARCH</name>
<evidence type="ECO:0000256" key="2">
    <source>
        <dbReference type="ARBA" id="ARBA00022605"/>
    </source>
</evidence>
<reference evidence="13" key="2">
    <citation type="submission" date="2021-03" db="EMBL/GenBank/DDBJ databases">
        <authorList>
            <person name="Jaffe A."/>
        </authorList>
    </citation>
    <scope>NUCLEOTIDE SEQUENCE</scope>
    <source>
        <strain evidence="13">RIFCSPLOWO2_01_FULL_58_19</strain>
    </source>
</reference>
<reference evidence="13" key="3">
    <citation type="submission" date="2021-05" db="EMBL/GenBank/DDBJ databases">
        <title>Protein family content uncovers lineage relationships and bacterial pathway maintenance mechanisms in DPANN archaea.</title>
        <authorList>
            <person name="Castelle C.J."/>
            <person name="Meheust R."/>
            <person name="Jaffe A.L."/>
            <person name="Seitz K."/>
            <person name="Gong X."/>
            <person name="Baker B.J."/>
            <person name="Banfield J.F."/>
        </authorList>
    </citation>
    <scope>NUCLEOTIDE SEQUENCE</scope>
    <source>
        <strain evidence="13">RIFCSPLOWO2_01_FULL_58_19</strain>
    </source>
</reference>
<evidence type="ECO:0000256" key="9">
    <source>
        <dbReference type="PIRSR" id="PIRSR001589-1"/>
    </source>
</evidence>
<feature type="binding site" evidence="10">
    <location>
        <begin position="353"/>
        <end position="354"/>
    </location>
    <ligand>
        <name>ATP</name>
        <dbReference type="ChEBI" id="CHEBI:30616"/>
    </ligand>
</feature>
<evidence type="ECO:0000256" key="5">
    <source>
        <dbReference type="ARBA" id="ARBA00022888"/>
    </source>
</evidence>
<keyword evidence="3 8" id="KW-0547">Nucleotide-binding</keyword>
<proteinExistence type="predicted"/>
<dbReference type="InterPro" id="IPR029055">
    <property type="entry name" value="Ntn_hydrolases_N"/>
</dbReference>
<dbReference type="PROSITE" id="PS51278">
    <property type="entry name" value="GATASE_TYPE_2"/>
    <property type="match status" value="1"/>
</dbReference>
<evidence type="ECO:0000256" key="6">
    <source>
        <dbReference type="ARBA" id="ARBA00029440"/>
    </source>
</evidence>
<evidence type="ECO:0000259" key="11">
    <source>
        <dbReference type="PROSITE" id="PS51278"/>
    </source>
</evidence>
<dbReference type="AlphaFoldDB" id="A0A7J4JHN5"/>
<dbReference type="PANTHER" id="PTHR11772">
    <property type="entry name" value="ASPARAGINE SYNTHETASE"/>
    <property type="match status" value="1"/>
</dbReference>
<dbReference type="Gene3D" id="3.60.20.10">
    <property type="entry name" value="Glutamine Phosphoribosylpyrophosphate, subunit 1, domain 1"/>
    <property type="match status" value="1"/>
</dbReference>
<evidence type="ECO:0000256" key="8">
    <source>
        <dbReference type="PIRNR" id="PIRNR001589"/>
    </source>
</evidence>
<dbReference type="InterPro" id="IPR050795">
    <property type="entry name" value="Asn_Synthetase"/>
</dbReference>
<dbReference type="GO" id="GO:0006529">
    <property type="term" value="P:asparagine biosynthetic process"/>
    <property type="evidence" value="ECO:0007669"/>
    <property type="project" value="UniProtKB-KW"/>
</dbReference>
<dbReference type="InterPro" id="IPR014729">
    <property type="entry name" value="Rossmann-like_a/b/a_fold"/>
</dbReference>
<dbReference type="GO" id="GO:0005524">
    <property type="term" value="F:ATP binding"/>
    <property type="evidence" value="ECO:0007669"/>
    <property type="project" value="UniProtKB-KW"/>
</dbReference>
<dbReference type="EMBL" id="DUGH01000129">
    <property type="protein sequence ID" value="HIH16834.1"/>
    <property type="molecule type" value="Genomic_DNA"/>
</dbReference>
<comment type="caution">
    <text evidence="12">The sequence shown here is derived from an EMBL/GenBank/DDBJ whole genome shotgun (WGS) entry which is preliminary data.</text>
</comment>
<reference evidence="14" key="1">
    <citation type="journal article" date="2020" name="bioRxiv">
        <title>A rank-normalized archaeal taxonomy based on genome phylogeny resolves widespread incomplete and uneven classifications.</title>
        <authorList>
            <person name="Rinke C."/>
            <person name="Chuvochina M."/>
            <person name="Mussig A.J."/>
            <person name="Chaumeil P.-A."/>
            <person name="Waite D.W."/>
            <person name="Whitman W.B."/>
            <person name="Parks D.H."/>
            <person name="Hugenholtz P."/>
        </authorList>
    </citation>
    <scope>NUCLEOTIDE SEQUENCE [LARGE SCALE GENOMIC DNA]</scope>
</reference>
<evidence type="ECO:0000256" key="1">
    <source>
        <dbReference type="ARBA" id="ARBA00022598"/>
    </source>
</evidence>
<dbReference type="InterPro" id="IPR006426">
    <property type="entry name" value="Asn_synth_AEB"/>
</dbReference>
<dbReference type="Pfam" id="PF00733">
    <property type="entry name" value="Asn_synthase"/>
    <property type="match status" value="1"/>
</dbReference>
<accession>A0A7J4JHN5</accession>
<dbReference type="SUPFAM" id="SSF52402">
    <property type="entry name" value="Adenine nucleotide alpha hydrolases-like"/>
    <property type="match status" value="1"/>
</dbReference>
<feature type="binding site" evidence="10">
    <location>
        <position position="112"/>
    </location>
    <ligand>
        <name>L-glutamine</name>
        <dbReference type="ChEBI" id="CHEBI:58359"/>
    </ligand>
</feature>
<feature type="domain" description="Glutamine amidotransferase type-2" evidence="11">
    <location>
        <begin position="2"/>
        <end position="206"/>
    </location>
</feature>
<dbReference type="Proteomes" id="UP000678237">
    <property type="component" value="Unassembled WGS sequence"/>
</dbReference>
<evidence type="ECO:0000256" key="3">
    <source>
        <dbReference type="ARBA" id="ARBA00022741"/>
    </source>
</evidence>
<dbReference type="EMBL" id="JAGVWE010000002">
    <property type="protein sequence ID" value="MBS3062526.1"/>
    <property type="molecule type" value="Genomic_DNA"/>
</dbReference>
<keyword evidence="9" id="KW-0315">Glutamine amidotransferase</keyword>
<dbReference type="GO" id="GO:0004066">
    <property type="term" value="F:asparagine synthase (glutamine-hydrolyzing) activity"/>
    <property type="evidence" value="ECO:0007669"/>
    <property type="project" value="UniProtKB-EC"/>
</dbReference>
<evidence type="ECO:0000313" key="13">
    <source>
        <dbReference type="EMBL" id="MBS3062526.1"/>
    </source>
</evidence>